<dbReference type="Gene3D" id="1.10.3470.10">
    <property type="entry name" value="ABC transporter involved in vitamin B12 uptake, BtuC"/>
    <property type="match status" value="1"/>
</dbReference>
<dbReference type="PANTHER" id="PTHR30472:SF19">
    <property type="entry name" value="PETROBACTIN IMPORT SYSTEM PERMEASE PROTEIN YCLO"/>
    <property type="match status" value="1"/>
</dbReference>
<dbReference type="SUPFAM" id="SSF81345">
    <property type="entry name" value="ABC transporter involved in vitamin B12 uptake, BtuC"/>
    <property type="match status" value="1"/>
</dbReference>
<sequence length="364" mass="37968">MARTTLARAARPGATGPGDAAARVAAPQGAVSRAVGAFADRRAARRYAAFLGALALAAIALAWFTLAWDNPMEPGTRGFWLIAKLRATSLVVMAIVAVSQALATVAFQTVTDNRIITPSILGFESLYTAIQTTAVYLLGVSGVLVLQGTPQFLLQVALMVGLAVALYGTLLTGRRGNMQIMLLVGIVVGGGLGSVASFMRRLLSPSEFDVLAARMFGAVTNAQDEYIVPAIVLVALASALLLAGTRRLNVLAQGRDTAVNLGVDHRRGVLATLVLVSILIAVSTALVGPMTFFGFLVAALTYQAAGTHDHRYVLPMAALLGFVVLAGAYAVMNHVFSAQGVVSIIIELVGGTAFLLVILRKGRL</sequence>
<feature type="transmembrane region" description="Helical" evidence="9">
    <location>
        <begin position="47"/>
        <end position="67"/>
    </location>
</feature>
<keyword evidence="6 9" id="KW-1133">Transmembrane helix</keyword>
<evidence type="ECO:0000256" key="4">
    <source>
        <dbReference type="ARBA" id="ARBA00022475"/>
    </source>
</evidence>
<evidence type="ECO:0000256" key="7">
    <source>
        <dbReference type="ARBA" id="ARBA00023136"/>
    </source>
</evidence>
<comment type="similarity">
    <text evidence="2">Belongs to the binding-protein-dependent transport system permease family. FecCD subfamily.</text>
</comment>
<evidence type="ECO:0000256" key="9">
    <source>
        <dbReference type="SAM" id="Phobius"/>
    </source>
</evidence>
<evidence type="ECO:0000313" key="10">
    <source>
        <dbReference type="EMBL" id="SLM92899.1"/>
    </source>
</evidence>
<evidence type="ECO:0000256" key="1">
    <source>
        <dbReference type="ARBA" id="ARBA00004651"/>
    </source>
</evidence>
<reference evidence="10 11" key="1">
    <citation type="submission" date="2017-02" db="EMBL/GenBank/DDBJ databases">
        <authorList>
            <person name="Peterson S.W."/>
        </authorList>
    </citation>
    <scope>NUCLEOTIDE SEQUENCE [LARGE SCALE GENOMIC DNA]</scope>
    <source>
        <strain evidence="10 11">CIP104813</strain>
    </source>
</reference>
<accession>A0A1X6X2J1</accession>
<proteinExistence type="inferred from homology"/>
<evidence type="ECO:0000256" key="2">
    <source>
        <dbReference type="ARBA" id="ARBA00007935"/>
    </source>
</evidence>
<feature type="transmembrane region" description="Helical" evidence="9">
    <location>
        <begin position="126"/>
        <end position="146"/>
    </location>
</feature>
<keyword evidence="5 9" id="KW-0812">Transmembrane</keyword>
<evidence type="ECO:0000313" key="11">
    <source>
        <dbReference type="Proteomes" id="UP000195981"/>
    </source>
</evidence>
<protein>
    <submittedName>
        <fullName evidence="10">Petrobactin ABC transporter, permease protein II</fullName>
    </submittedName>
</protein>
<dbReference type="GO" id="GO:0022857">
    <property type="term" value="F:transmembrane transporter activity"/>
    <property type="evidence" value="ECO:0007669"/>
    <property type="project" value="InterPro"/>
</dbReference>
<dbReference type="GO" id="GO:0005886">
    <property type="term" value="C:plasma membrane"/>
    <property type="evidence" value="ECO:0007669"/>
    <property type="project" value="UniProtKB-SubCell"/>
</dbReference>
<dbReference type="RefSeq" id="WP_234992120.1">
    <property type="nucleotide sequence ID" value="NZ_FWFG01000078.1"/>
</dbReference>
<keyword evidence="3" id="KW-0813">Transport</keyword>
<evidence type="ECO:0000256" key="8">
    <source>
        <dbReference type="SAM" id="MobiDB-lite"/>
    </source>
</evidence>
<dbReference type="GO" id="GO:0033214">
    <property type="term" value="P:siderophore-iron import into cell"/>
    <property type="evidence" value="ECO:0007669"/>
    <property type="project" value="TreeGrafter"/>
</dbReference>
<keyword evidence="4" id="KW-1003">Cell membrane</keyword>
<comment type="subcellular location">
    <subcellularLocation>
        <location evidence="1">Cell membrane</location>
        <topology evidence="1">Multi-pass membrane protein</topology>
    </subcellularLocation>
</comment>
<dbReference type="EMBL" id="FWFG01000078">
    <property type="protein sequence ID" value="SLM92899.1"/>
    <property type="molecule type" value="Genomic_DNA"/>
</dbReference>
<feature type="transmembrane region" description="Helical" evidence="9">
    <location>
        <begin position="152"/>
        <end position="173"/>
    </location>
</feature>
<evidence type="ECO:0000256" key="6">
    <source>
        <dbReference type="ARBA" id="ARBA00022989"/>
    </source>
</evidence>
<dbReference type="InterPro" id="IPR000522">
    <property type="entry name" value="ABC_transptr_permease_BtuC"/>
</dbReference>
<feature type="transmembrane region" description="Helical" evidence="9">
    <location>
        <begin position="338"/>
        <end position="359"/>
    </location>
</feature>
<feature type="transmembrane region" description="Helical" evidence="9">
    <location>
        <begin position="180"/>
        <end position="199"/>
    </location>
</feature>
<keyword evidence="7 9" id="KW-0472">Membrane</keyword>
<keyword evidence="11" id="KW-1185">Reference proteome</keyword>
<feature type="region of interest" description="Disordered" evidence="8">
    <location>
        <begin position="1"/>
        <end position="21"/>
    </location>
</feature>
<feature type="transmembrane region" description="Helical" evidence="9">
    <location>
        <begin position="87"/>
        <end position="106"/>
    </location>
</feature>
<name>A0A1X6X2J1_9MICO</name>
<dbReference type="InterPro" id="IPR037294">
    <property type="entry name" value="ABC_BtuC-like"/>
</dbReference>
<feature type="transmembrane region" description="Helical" evidence="9">
    <location>
        <begin position="312"/>
        <end position="332"/>
    </location>
</feature>
<evidence type="ECO:0000256" key="5">
    <source>
        <dbReference type="ARBA" id="ARBA00022692"/>
    </source>
</evidence>
<dbReference type="AlphaFoldDB" id="A0A1X6X2J1"/>
<evidence type="ECO:0000256" key="3">
    <source>
        <dbReference type="ARBA" id="ARBA00022448"/>
    </source>
</evidence>
<dbReference type="Proteomes" id="UP000195981">
    <property type="component" value="Unassembled WGS sequence"/>
</dbReference>
<organism evidence="10 11">
    <name type="scientific">Brachybacterium nesterenkovii</name>
    <dbReference type="NCBI Taxonomy" id="47847"/>
    <lineage>
        <taxon>Bacteria</taxon>
        <taxon>Bacillati</taxon>
        <taxon>Actinomycetota</taxon>
        <taxon>Actinomycetes</taxon>
        <taxon>Micrococcales</taxon>
        <taxon>Dermabacteraceae</taxon>
        <taxon>Brachybacterium</taxon>
    </lineage>
</organism>
<gene>
    <name evidence="10" type="ORF">FM110_08945</name>
</gene>
<dbReference type="PANTHER" id="PTHR30472">
    <property type="entry name" value="FERRIC ENTEROBACTIN TRANSPORT SYSTEM PERMEASE PROTEIN"/>
    <property type="match status" value="1"/>
</dbReference>
<feature type="transmembrane region" description="Helical" evidence="9">
    <location>
        <begin position="226"/>
        <end position="244"/>
    </location>
</feature>
<dbReference type="Pfam" id="PF01032">
    <property type="entry name" value="FecCD"/>
    <property type="match status" value="1"/>
</dbReference>